<protein>
    <recommendedName>
        <fullName evidence="4">Lipoprotein</fullName>
    </recommendedName>
</protein>
<feature type="chain" id="PRO_5041445991" description="Lipoprotein" evidence="1">
    <location>
        <begin position="24"/>
        <end position="171"/>
    </location>
</feature>
<reference evidence="2" key="2">
    <citation type="submission" date="2021-08" db="EMBL/GenBank/DDBJ databases">
        <authorList>
            <person name="Tani A."/>
            <person name="Ola A."/>
            <person name="Ogura Y."/>
            <person name="Katsura K."/>
            <person name="Hayashi T."/>
        </authorList>
    </citation>
    <scope>NUCLEOTIDE SEQUENCE</scope>
    <source>
        <strain evidence="2">NBRC 103626</strain>
    </source>
</reference>
<gene>
    <name evidence="2" type="ORF">NBEOAGPD_5024</name>
</gene>
<reference evidence="2" key="1">
    <citation type="journal article" date="2016" name="Front. Microbiol.">
        <title>Genome Sequence of the Piezophilic, Mesophilic Sulfate-Reducing Bacterium Desulfovibrio indicus J2T.</title>
        <authorList>
            <person name="Cao J."/>
            <person name="Maignien L."/>
            <person name="Shao Z."/>
            <person name="Alain K."/>
            <person name="Jebbar M."/>
        </authorList>
    </citation>
    <scope>NUCLEOTIDE SEQUENCE</scope>
    <source>
        <strain evidence="2">NBRC 103626</strain>
    </source>
</reference>
<feature type="signal peptide" evidence="1">
    <location>
        <begin position="1"/>
        <end position="23"/>
    </location>
</feature>
<keyword evidence="3" id="KW-1185">Reference proteome</keyword>
<dbReference type="RefSeq" id="WP_238306998.1">
    <property type="nucleotide sequence ID" value="NZ_BPQM01000160.1"/>
</dbReference>
<evidence type="ECO:0000313" key="3">
    <source>
        <dbReference type="Proteomes" id="UP001055108"/>
    </source>
</evidence>
<name>A0AA37HUB3_9HYPH</name>
<evidence type="ECO:0000313" key="2">
    <source>
        <dbReference type="EMBL" id="GJD81770.1"/>
    </source>
</evidence>
<dbReference type="EMBL" id="BPQM01000160">
    <property type="protein sequence ID" value="GJD81770.1"/>
    <property type="molecule type" value="Genomic_DNA"/>
</dbReference>
<comment type="caution">
    <text evidence="2">The sequence shown here is derived from an EMBL/GenBank/DDBJ whole genome shotgun (WGS) entry which is preliminary data.</text>
</comment>
<evidence type="ECO:0008006" key="4">
    <source>
        <dbReference type="Google" id="ProtNLM"/>
    </source>
</evidence>
<dbReference type="Proteomes" id="UP001055108">
    <property type="component" value="Unassembled WGS sequence"/>
</dbReference>
<keyword evidence="1" id="KW-0732">Signal</keyword>
<evidence type="ECO:0000256" key="1">
    <source>
        <dbReference type="SAM" id="SignalP"/>
    </source>
</evidence>
<sequence>MTLNCLVMSAALAACATLSPAHAETAWQKLTYSDPRHPSVFTPLVAPLWQRELAGTPFHQIHATRIEADGATYLVSVAFAGGLCEMGANGRNAVAEPAICPARVDLLRDGKVVSTTRGRVCSVAPLPEDTTANQSDKTEARFDPATQTISFRSFMSSKPVRTCQRQMKLRP</sequence>
<accession>A0AA37HUB3</accession>
<dbReference type="AlphaFoldDB" id="A0AA37HUB3"/>
<proteinExistence type="predicted"/>
<organism evidence="2 3">
    <name type="scientific">Methylobacterium gregans</name>
    <dbReference type="NCBI Taxonomy" id="374424"/>
    <lineage>
        <taxon>Bacteria</taxon>
        <taxon>Pseudomonadati</taxon>
        <taxon>Pseudomonadota</taxon>
        <taxon>Alphaproteobacteria</taxon>
        <taxon>Hyphomicrobiales</taxon>
        <taxon>Methylobacteriaceae</taxon>
        <taxon>Methylobacterium</taxon>
    </lineage>
</organism>